<dbReference type="InterPro" id="IPR001752">
    <property type="entry name" value="Kinesin_motor_dom"/>
</dbReference>
<dbReference type="GO" id="GO:0005875">
    <property type="term" value="C:microtubule associated complex"/>
    <property type="evidence" value="ECO:0007669"/>
    <property type="project" value="TreeGrafter"/>
</dbReference>
<dbReference type="InterPro" id="IPR038765">
    <property type="entry name" value="Papain-like_cys_pep_sf"/>
</dbReference>
<dbReference type="SUPFAM" id="SSF52540">
    <property type="entry name" value="P-loop containing nucleoside triphosphate hydrolases"/>
    <property type="match status" value="1"/>
</dbReference>
<feature type="compositionally biased region" description="Polar residues" evidence="9">
    <location>
        <begin position="3228"/>
        <end position="3241"/>
    </location>
</feature>
<feature type="region of interest" description="Disordered" evidence="9">
    <location>
        <begin position="348"/>
        <end position="472"/>
    </location>
</feature>
<feature type="coiled-coil region" evidence="8">
    <location>
        <begin position="807"/>
        <end position="848"/>
    </location>
</feature>
<dbReference type="SMART" id="SM00848">
    <property type="entry name" value="Inhibitor_I29"/>
    <property type="match status" value="1"/>
</dbReference>
<dbReference type="PANTHER" id="PTHR47969:SF15">
    <property type="entry name" value="CHROMOSOME-ASSOCIATED KINESIN KIF4A-RELATED"/>
    <property type="match status" value="1"/>
</dbReference>
<feature type="region of interest" description="Disordered" evidence="9">
    <location>
        <begin position="609"/>
        <end position="662"/>
    </location>
</feature>
<comment type="caution">
    <text evidence="11">The sequence shown here is derived from an EMBL/GenBank/DDBJ whole genome shotgun (WGS) entry which is preliminary data.</text>
</comment>
<evidence type="ECO:0000256" key="9">
    <source>
        <dbReference type="SAM" id="MobiDB-lite"/>
    </source>
</evidence>
<dbReference type="GO" id="GO:0005737">
    <property type="term" value="C:cytoplasm"/>
    <property type="evidence" value="ECO:0007669"/>
    <property type="project" value="UniProtKB-SubCell"/>
</dbReference>
<evidence type="ECO:0000256" key="4">
    <source>
        <dbReference type="ARBA" id="ARBA00022840"/>
    </source>
</evidence>
<dbReference type="SUPFAM" id="SSF54001">
    <property type="entry name" value="Cysteine proteinases"/>
    <property type="match status" value="1"/>
</dbReference>
<dbReference type="Gene3D" id="3.40.850.10">
    <property type="entry name" value="Kinesin motor domain"/>
    <property type="match status" value="1"/>
</dbReference>
<dbReference type="InterPro" id="IPR036961">
    <property type="entry name" value="Kinesin_motor_dom_sf"/>
</dbReference>
<keyword evidence="3 7" id="KW-0547">Nucleotide-binding</keyword>
<dbReference type="SMART" id="SM00129">
    <property type="entry name" value="KISc"/>
    <property type="match status" value="1"/>
</dbReference>
<protein>
    <submittedName>
        <fullName evidence="11">Kinesin BC2</fullName>
    </submittedName>
</protein>
<feature type="domain" description="Kinesin motor" evidence="10">
    <location>
        <begin position="1671"/>
        <end position="2033"/>
    </location>
</feature>
<dbReference type="EMBL" id="LHPG02000002">
    <property type="protein sequence ID" value="PRW60449.1"/>
    <property type="molecule type" value="Genomic_DNA"/>
</dbReference>
<feature type="compositionally biased region" description="Gly residues" evidence="9">
    <location>
        <begin position="348"/>
        <end position="367"/>
    </location>
</feature>
<feature type="compositionally biased region" description="Low complexity" evidence="9">
    <location>
        <begin position="2505"/>
        <end position="2519"/>
    </location>
</feature>
<dbReference type="InterPro" id="IPR000668">
    <property type="entry name" value="Peptidase_C1A_C"/>
</dbReference>
<feature type="compositionally biased region" description="Low complexity" evidence="9">
    <location>
        <begin position="267"/>
        <end position="277"/>
    </location>
</feature>
<feature type="compositionally biased region" description="Acidic residues" evidence="9">
    <location>
        <begin position="2802"/>
        <end position="2836"/>
    </location>
</feature>
<dbReference type="GO" id="GO:0005524">
    <property type="term" value="F:ATP binding"/>
    <property type="evidence" value="ECO:0007669"/>
    <property type="project" value="UniProtKB-UniRule"/>
</dbReference>
<name>A0A2P6U2C0_CHLSO</name>
<dbReference type="InterPro" id="IPR013201">
    <property type="entry name" value="Prot_inhib_I29"/>
</dbReference>
<evidence type="ECO:0000256" key="5">
    <source>
        <dbReference type="ARBA" id="ARBA00023054"/>
    </source>
</evidence>
<comment type="similarity">
    <text evidence="7">Belongs to the TRAFAC class myosin-kinesin ATPase superfamily. Kinesin family.</text>
</comment>
<reference evidence="11 12" key="1">
    <citation type="journal article" date="2018" name="Plant J.">
        <title>Genome sequences of Chlorella sorokiniana UTEX 1602 and Micractinium conductrix SAG 241.80: implications to maltose excretion by a green alga.</title>
        <authorList>
            <person name="Arriola M.B."/>
            <person name="Velmurugan N."/>
            <person name="Zhang Y."/>
            <person name="Plunkett M.H."/>
            <person name="Hondzo H."/>
            <person name="Barney B.M."/>
        </authorList>
    </citation>
    <scope>NUCLEOTIDE SEQUENCE [LARGE SCALE GENOMIC DNA]</scope>
    <source>
        <strain evidence="12">UTEX 1602</strain>
    </source>
</reference>
<feature type="compositionally biased region" description="Low complexity" evidence="9">
    <location>
        <begin position="3152"/>
        <end position="3166"/>
    </location>
</feature>
<evidence type="ECO:0000313" key="12">
    <source>
        <dbReference type="Proteomes" id="UP000239899"/>
    </source>
</evidence>
<dbReference type="Gene3D" id="3.90.70.10">
    <property type="entry name" value="Cysteine proteinases"/>
    <property type="match status" value="1"/>
</dbReference>
<feature type="compositionally biased region" description="Low complexity" evidence="9">
    <location>
        <begin position="3088"/>
        <end position="3104"/>
    </location>
</feature>
<dbReference type="PANTHER" id="PTHR47969">
    <property type="entry name" value="CHROMOSOME-ASSOCIATED KINESIN KIF4A-RELATED"/>
    <property type="match status" value="1"/>
</dbReference>
<feature type="region of interest" description="Disordered" evidence="9">
    <location>
        <begin position="2950"/>
        <end position="3017"/>
    </location>
</feature>
<dbReference type="Pfam" id="PF00112">
    <property type="entry name" value="Peptidase_C1"/>
    <property type="match status" value="1"/>
</dbReference>
<dbReference type="Pfam" id="PF00225">
    <property type="entry name" value="Kinesin"/>
    <property type="match status" value="1"/>
</dbReference>
<feature type="binding site" evidence="7">
    <location>
        <begin position="1752"/>
        <end position="1759"/>
    </location>
    <ligand>
        <name>ATP</name>
        <dbReference type="ChEBI" id="CHEBI:30616"/>
    </ligand>
</feature>
<feature type="region of interest" description="Disordered" evidence="9">
    <location>
        <begin position="2777"/>
        <end position="2890"/>
    </location>
</feature>
<feature type="region of interest" description="Disordered" evidence="9">
    <location>
        <begin position="1893"/>
        <end position="1926"/>
    </location>
</feature>
<sequence length="3272" mass="343141">MGACLSAGPVAQEASSTAPRMRMCALIAAERASAGLALNPAAARRARRRAAGGAQEREAYKQAKEQTYPKPSLLGRPLLHRVRSGEEWKDTRSFGQSWRPSDALRSLMESIFEAQREDPKVHVGIQRKPSGFVPPTADYLRRASPAQRAQLHAAASAVVCAELARCSAGSVASSAAGEQRREYLLECQAKLSVLVEGHGSGAAAETREQQLRHIDSSWSGGACVHGRCSLSRRAASVAAQAVAEVALEAAEREAAATAEREAAAEAAEAAAAAAADAGPAPLTPIAESEAEGDAASWQRRRVLWQMHHQKSKVLGPDGCSPEALGELLAASSEDGSGSCGSLAALGAAGGRGDGRNAGRGGGGGGRAGKAPPPPTVARAAPGAPDTLQRLATGVKQREEGRGTASKGQRRKEAEAAAPAPRRQPRHLQSAVGQLLGGPAAAAAQMKQPWEEQSQDEEPEVFRSLQPPPLLQPALELPPVRAARPPSPPEQSEAPAADFTRRDAARLGGDGVAGIFGGADDAGTMRKSGGYMAALSSIKAGLSDAQKAKQAAQREQLKRELEQQIQEKRAAEARRKAELAAQEEEEERKLRAYWAAQAAQAAAEREGAAGRATGAARVDRAQQGGGAAAAPAAIGQGRASRAQGAAGPQLGAASGPTPSKRGEALVQPGVTVFLPPDRAAERRGAQQARQATEPCSQDAEAVQPLLAGASDQQAGGGAAAAAWHQLRELAGSQYPAAAAALLAQQQVAAALLAATNPAVATGGLPFYPFSPMLLPFLAAAGAGAAAGLPAGAAQQAAPAADPQVLGLLREVQREQQRMREQLEAVAGDVTAARSERDRARLDLERVQRLLAERQAGQPQGWAAASLAAAHGASLSIDGGLLAATSHVLPIGAARIPSRLGSPATGGAAHQEAESVPLPARYQQQPLEPWQKPEQRAGGAAPGGAAAKQAGGGKAAGKRQGWGQPGAGLQGKAKPGPAATKQGPRLLAAAAAVRSEAARAGGGPKLRNYASAADALASARQLQQTDRKVLFAQWRAENGGKAYASQLREAAAFAAFNAAVDDVIAHNSRAGVRYFKGLTSTADLTFDQFKAVRLMQPVSVAALAPKGPAAAAAAASRRPPVPRRKLQQAPPAALDWRAQGKVSPIRDQGNCGSCWAFAAMATLESRALIDGTPSSGNLSEQQMVDCVTAAAGYNSRGCNGGQSYEALEYVQKFRATTEADYPYKAVDGACLEGSSSAVSAGSITGSGYNFVYAPTRDQMQAAVAAGGPIVIYFRVENPFYRYAGGIYPANSCSGLDINHAMVVVGYNFTGPTPYWIVRNSWGTTWGDAGYAYIEATDGIVDWGTCTIYLLIIQCAVEHCTTYAANKCTCTVCEAGFQAVNGTCVEMNCAVDRCTAYAANTCNCAGCDAGFKVDGGSCVACNGSEVANCATPNAANKCLCDACSQDFRLSYEKNNCTSCETVSNCATMNDDSCQGCDTCAAGYSRIVNGTFGLCSKASWDGWEEGGQGPAAAPCTVGGGSPDITKQPLPRTMQCAVAHCATYATNTCTCTACDAGFKLNGASCVACDGSEVANCATANAANKCLCDACDQDYQPSGDKRSCSLCESVSNCATMNIDSCRGCDTCAAGYSCSSDGKACSQCAVKNCATYSTNTCTCTACVAGFKLDAAADAAAESVVVAINIRPLVDSELAEGCKECLLVTPGEPQVGHGSHLFTYDHVFCDRGVAEPPTTLYDRCVAPLVDGLFRGYNATVFAYGQTGSGKTYTMGSAFTPGMGGAGALRGVIPQVMDAIFGRIAAAPRDIDFSVRVGFVEIHKEEIHDLLCTRGGPHPAVHIREAGGGVCLAGAMEREVKTRQEMVEVLEQGTLLRATAATGMNKQSSRSHAIFTITLEQRRLVGPRAGGSGRASATGSPGGDDSSGDEEEEGGAEEVDDSYLCAKMHLVDLAGSERAKRTKAVGQRLQEGININKGLLALGNVINALSEGKAHVPYRDSKLTRMLQDSLGGNSRTVMIACVSPADVNLEESLNTLRYANRARNIRNKPVVNRDPVAAQIAHMRQQMAALRAENQSLKTQLGLGDGATLDFGAPADDALRATVETLEQRNRALQSENKRLRVERDSAQDDLKDATEKMIVAQAQRDKLQQALQRVSPEAAEEAAAAAEALAGGTSSEGDVVRGQLERIAELEREVKRLKQVSRLSGAFAASMRRQSLAPGEAPASPFALTPLMQSDGEEEADVSLLEQNDDEYAEREQAQLMHQSHLHSEMARLEREMAAKEHALLSMTQHAALKQKYDERLLDLQQQRDELQRERADLMRKLESLQHASEEERLRLRETYESRIKLLDEKVKAVRAKEKRVLELERMKSKAETACKKLERDVLAIKQQKVTLHRAVEKSAKEFAEWKKQRDRELLQLKKQGRLNAAQLQKLEALHSKQQAVLRRKTEEAEAARRRLKELEDRKQRLASRPTTAQPAPPSERPFTAPAAGGAAAASAGQPPRPPTAGSGSSTAVERSAPSTSAAAASSAEAECQPNPLAPLLRDEKGRREWVEGELDAYCSSYELQKVMEGERAQRSEVQRKLREVEKALAHLRNPEWWGPASAALVSPSGDCEEKLVRRKMALLTQSEEHSKAFEAAQAKLLEARQAEDARGGVPADAKRWNGVRSVVQARALLKTLFRSASQHKAQAIEASAQVTELSEEIELLKLRLDIAEAEKFEAAQQVAKYQVLLEKAEAARGSSSEAEATTPAKQLLPPAVGAGDLAAETDEGLREAHEILQQLNTLASEDPLSAPAAPAAAGVAGGAAGGAAAGGEEQEEEEESPSEEESWEEDEEEDDDEGSEEGSSDDEERHALWDPSLATPARGLKARKAAAAAGGEGRAQRRRRSSTASGSGGLLPDEQPVLAHLNEQLQRQGKEPVPKPTVALMKEVLKDKVIGGQRWRLGAKKREDLVRDYRVMLGLQPSEDGDGLAAASAPPAQQQQQSAGAAQHPPPSRGGDGAPAPEVQQREGQHSAGAALSPDGKRNLQLQDLHSQLTALAQQGAVTLGLNPNAGGPSLARPATSEAVPSELQRSPSPPRSGASGQQGGSPFRRSFSLAGWGRSASPRSPAGAAGHPGQARPDEQQSASPGAAAAVQRMYAEVKRARSGSPGRLARLFGRSGGVAADGSAAKQGSAAAAATPPMGEATYDLRQDKPGVAGRPGGPPSHPLRCSNSSTTSEAAVGGGSRAGSPRDAALAASCARTSSTGPSPLEQQSGGRPRSGGSNPPGSAVPPHRSPRRQVWKPL</sequence>
<evidence type="ECO:0000313" key="11">
    <source>
        <dbReference type="EMBL" id="PRW60449.1"/>
    </source>
</evidence>
<dbReference type="PROSITE" id="PS00139">
    <property type="entry name" value="THIOL_PROTEASE_CYS"/>
    <property type="match status" value="1"/>
</dbReference>
<keyword evidence="2" id="KW-0963">Cytoplasm</keyword>
<feature type="compositionally biased region" description="Low complexity" evidence="9">
    <location>
        <begin position="2474"/>
        <end position="2487"/>
    </location>
</feature>
<evidence type="ECO:0000256" key="1">
    <source>
        <dbReference type="ARBA" id="ARBA00004496"/>
    </source>
</evidence>
<accession>A0A2P6U2C0</accession>
<evidence type="ECO:0000259" key="10">
    <source>
        <dbReference type="PROSITE" id="PS50067"/>
    </source>
</evidence>
<feature type="compositionally biased region" description="Gly residues" evidence="9">
    <location>
        <begin position="2789"/>
        <end position="2799"/>
    </location>
</feature>
<dbReference type="CDD" id="cd01372">
    <property type="entry name" value="KISc_KIF4"/>
    <property type="match status" value="1"/>
</dbReference>
<evidence type="ECO:0000256" key="2">
    <source>
        <dbReference type="ARBA" id="ARBA00022490"/>
    </source>
</evidence>
<evidence type="ECO:0000256" key="6">
    <source>
        <dbReference type="ARBA" id="ARBA00023175"/>
    </source>
</evidence>
<gene>
    <name evidence="11" type="ORF">C2E21_0964</name>
</gene>
<dbReference type="Proteomes" id="UP000239899">
    <property type="component" value="Unassembled WGS sequence"/>
</dbReference>
<dbReference type="PRINTS" id="PR00380">
    <property type="entry name" value="KINESINHEAVY"/>
</dbReference>
<evidence type="ECO:0000256" key="8">
    <source>
        <dbReference type="SAM" id="Coils"/>
    </source>
</evidence>
<dbReference type="InterPro" id="IPR019821">
    <property type="entry name" value="Kinesin_motor_CS"/>
</dbReference>
<dbReference type="InterPro" id="IPR027640">
    <property type="entry name" value="Kinesin-like_fam"/>
</dbReference>
<keyword evidence="12" id="KW-1185">Reference proteome</keyword>
<dbReference type="GO" id="GO:0007052">
    <property type="term" value="P:mitotic spindle organization"/>
    <property type="evidence" value="ECO:0007669"/>
    <property type="project" value="TreeGrafter"/>
</dbReference>
<feature type="compositionally biased region" description="Low complexity" evidence="9">
    <location>
        <begin position="934"/>
        <end position="947"/>
    </location>
</feature>
<feature type="compositionally biased region" description="Low complexity" evidence="9">
    <location>
        <begin position="3242"/>
        <end position="3255"/>
    </location>
</feature>
<feature type="region of interest" description="Disordered" evidence="9">
    <location>
        <begin position="267"/>
        <end position="293"/>
    </location>
</feature>
<feature type="coiled-coil region" evidence="8">
    <location>
        <begin position="2259"/>
        <end position="2377"/>
    </location>
</feature>
<dbReference type="CDD" id="cd02248">
    <property type="entry name" value="Peptidase_C1A"/>
    <property type="match status" value="1"/>
</dbReference>
<evidence type="ECO:0000256" key="7">
    <source>
        <dbReference type="PROSITE-ProRule" id="PRU00283"/>
    </source>
</evidence>
<dbReference type="PROSITE" id="PS00411">
    <property type="entry name" value="KINESIN_MOTOR_1"/>
    <property type="match status" value="1"/>
</dbReference>
<feature type="compositionally biased region" description="Low complexity" evidence="9">
    <location>
        <begin position="627"/>
        <end position="655"/>
    </location>
</feature>
<dbReference type="STRING" id="3076.A0A2P6U2C0"/>
<dbReference type="SMART" id="SM00645">
    <property type="entry name" value="Pept_C1"/>
    <property type="match status" value="1"/>
</dbReference>
<dbReference type="GO" id="GO:0008234">
    <property type="term" value="F:cysteine-type peptidase activity"/>
    <property type="evidence" value="ECO:0007669"/>
    <property type="project" value="InterPro"/>
</dbReference>
<dbReference type="InterPro" id="IPR025660">
    <property type="entry name" value="Pept_his_AS"/>
</dbReference>
<dbReference type="GO" id="GO:0051231">
    <property type="term" value="P:spindle elongation"/>
    <property type="evidence" value="ECO:0007669"/>
    <property type="project" value="TreeGrafter"/>
</dbReference>
<feature type="compositionally biased region" description="Low complexity" evidence="9">
    <location>
        <begin position="2959"/>
        <end position="2977"/>
    </location>
</feature>
<keyword evidence="6 7" id="KW-0505">Motor protein</keyword>
<feature type="region of interest" description="Disordered" evidence="9">
    <location>
        <begin position="3150"/>
        <end position="3272"/>
    </location>
</feature>
<organism evidence="11 12">
    <name type="scientific">Chlorella sorokiniana</name>
    <name type="common">Freshwater green alga</name>
    <dbReference type="NCBI Taxonomy" id="3076"/>
    <lineage>
        <taxon>Eukaryota</taxon>
        <taxon>Viridiplantae</taxon>
        <taxon>Chlorophyta</taxon>
        <taxon>core chlorophytes</taxon>
        <taxon>Trebouxiophyceae</taxon>
        <taxon>Chlorellales</taxon>
        <taxon>Chlorellaceae</taxon>
        <taxon>Chlorella clade</taxon>
        <taxon>Chlorella</taxon>
    </lineage>
</organism>
<dbReference type="GO" id="GO:0008017">
    <property type="term" value="F:microtubule binding"/>
    <property type="evidence" value="ECO:0007669"/>
    <property type="project" value="InterPro"/>
</dbReference>
<feature type="region of interest" description="Disordered" evidence="9">
    <location>
        <begin position="2448"/>
        <end position="2529"/>
    </location>
</feature>
<feature type="coiled-coil region" evidence="8">
    <location>
        <begin position="2048"/>
        <end position="2139"/>
    </location>
</feature>
<feature type="region of interest" description="Disordered" evidence="9">
    <location>
        <begin position="927"/>
        <end position="979"/>
    </location>
</feature>
<feature type="compositionally biased region" description="Acidic residues" evidence="9">
    <location>
        <begin position="1913"/>
        <end position="1926"/>
    </location>
</feature>
<comment type="subcellular location">
    <subcellularLocation>
        <location evidence="1">Cytoplasm</location>
    </subcellularLocation>
</comment>
<dbReference type="InterPro" id="IPR027417">
    <property type="entry name" value="P-loop_NTPase"/>
</dbReference>
<dbReference type="Pfam" id="PF25764">
    <property type="entry name" value="KIF21A_4th"/>
    <property type="match status" value="1"/>
</dbReference>
<dbReference type="OrthoDB" id="3176171at2759"/>
<feature type="compositionally biased region" description="Low complexity" evidence="9">
    <location>
        <begin position="2777"/>
        <end position="2788"/>
    </location>
</feature>
<keyword evidence="5 8" id="KW-0175">Coiled coil</keyword>
<keyword evidence="4 7" id="KW-0067">ATP-binding</keyword>
<feature type="coiled-coil region" evidence="8">
    <location>
        <begin position="2670"/>
        <end position="2711"/>
    </location>
</feature>
<feature type="compositionally biased region" description="Basic residues" evidence="9">
    <location>
        <begin position="3262"/>
        <end position="3272"/>
    </location>
</feature>
<dbReference type="PROSITE" id="PS50067">
    <property type="entry name" value="KINESIN_MOTOR_2"/>
    <property type="match status" value="1"/>
</dbReference>
<feature type="region of interest" description="Disordered" evidence="9">
    <location>
        <begin position="3034"/>
        <end position="3125"/>
    </location>
</feature>
<dbReference type="GO" id="GO:0003777">
    <property type="term" value="F:microtubule motor activity"/>
    <property type="evidence" value="ECO:0007669"/>
    <property type="project" value="InterPro"/>
</dbReference>
<dbReference type="PROSITE" id="PS00639">
    <property type="entry name" value="THIOL_PROTEASE_HIS"/>
    <property type="match status" value="1"/>
</dbReference>
<dbReference type="InterPro" id="IPR000169">
    <property type="entry name" value="Pept_cys_AS"/>
</dbReference>
<dbReference type="InterPro" id="IPR039417">
    <property type="entry name" value="Peptidase_C1A_papain-like"/>
</dbReference>
<feature type="coiled-coil region" evidence="8">
    <location>
        <begin position="534"/>
        <end position="589"/>
    </location>
</feature>
<evidence type="ECO:0000256" key="3">
    <source>
        <dbReference type="ARBA" id="ARBA00022741"/>
    </source>
</evidence>
<dbReference type="GO" id="GO:0006508">
    <property type="term" value="P:proteolysis"/>
    <property type="evidence" value="ECO:0007669"/>
    <property type="project" value="InterPro"/>
</dbReference>
<dbReference type="GO" id="GO:0007018">
    <property type="term" value="P:microtubule-based movement"/>
    <property type="evidence" value="ECO:0007669"/>
    <property type="project" value="InterPro"/>
</dbReference>
<feature type="region of interest" description="Disordered" evidence="9">
    <location>
        <begin position="1109"/>
        <end position="1128"/>
    </location>
</feature>
<proteinExistence type="inferred from homology"/>